<evidence type="ECO:0000313" key="7">
    <source>
        <dbReference type="EMBL" id="TLP62358.1"/>
    </source>
</evidence>
<keyword evidence="2 4" id="KW-0689">Ribosomal protein</keyword>
<dbReference type="CDD" id="cd00387">
    <property type="entry name" value="Ribosomal_L7_L12"/>
    <property type="match status" value="1"/>
</dbReference>
<dbReference type="InterPro" id="IPR000206">
    <property type="entry name" value="Ribosomal_bL12"/>
</dbReference>
<dbReference type="SUPFAM" id="SSF48300">
    <property type="entry name" value="Ribosomal protein L7/12, oligomerisation (N-terminal) domain"/>
    <property type="match status" value="1"/>
</dbReference>
<protein>
    <recommendedName>
        <fullName evidence="4">Large ribosomal subunit protein bL12</fullName>
    </recommendedName>
</protein>
<dbReference type="Pfam" id="PF00542">
    <property type="entry name" value="Ribosomal_L12"/>
    <property type="match status" value="1"/>
</dbReference>
<evidence type="ECO:0000256" key="4">
    <source>
        <dbReference type="HAMAP-Rule" id="MF_00368"/>
    </source>
</evidence>
<gene>
    <name evidence="4" type="primary">rplL</name>
    <name evidence="7" type="ORF">FED44_10435</name>
</gene>
<dbReference type="HAMAP" id="MF_00368">
    <property type="entry name" value="Ribosomal_bL12"/>
    <property type="match status" value="1"/>
</dbReference>
<dbReference type="PANTHER" id="PTHR45987:SF4">
    <property type="entry name" value="LARGE RIBOSOMAL SUBUNIT PROTEIN BL12M"/>
    <property type="match status" value="1"/>
</dbReference>
<dbReference type="InterPro" id="IPR014719">
    <property type="entry name" value="Ribosomal_bL12_C/ClpS-like"/>
</dbReference>
<comment type="similarity">
    <text evidence="1 4">Belongs to the bacterial ribosomal protein bL12 family.</text>
</comment>
<dbReference type="InterPro" id="IPR008932">
    <property type="entry name" value="Ribosomal_bL12_oligo"/>
</dbReference>
<evidence type="ECO:0000259" key="6">
    <source>
        <dbReference type="Pfam" id="PF16320"/>
    </source>
</evidence>
<dbReference type="InterPro" id="IPR013823">
    <property type="entry name" value="Ribosomal_bL12_C"/>
</dbReference>
<evidence type="ECO:0000313" key="8">
    <source>
        <dbReference type="Proteomes" id="UP000309033"/>
    </source>
</evidence>
<dbReference type="GO" id="GO:0022625">
    <property type="term" value="C:cytosolic large ribosomal subunit"/>
    <property type="evidence" value="ECO:0007669"/>
    <property type="project" value="TreeGrafter"/>
</dbReference>
<dbReference type="Gene3D" id="3.30.1390.10">
    <property type="match status" value="1"/>
</dbReference>
<dbReference type="OrthoDB" id="9811748at2"/>
<comment type="function">
    <text evidence="4">Forms part of the ribosomal stalk which helps the ribosome interact with GTP-bound translation factors. Is thus essential for accurate translation.</text>
</comment>
<accession>A0A5R8Z975</accession>
<keyword evidence="3 4" id="KW-0687">Ribonucleoprotein</keyword>
<dbReference type="InterPro" id="IPR036235">
    <property type="entry name" value="Ribosomal_bL12_oligo_N_sf"/>
</dbReference>
<proteinExistence type="inferred from homology"/>
<evidence type="ECO:0000259" key="5">
    <source>
        <dbReference type="Pfam" id="PF00542"/>
    </source>
</evidence>
<dbReference type="Gene3D" id="1.20.5.710">
    <property type="entry name" value="Single helix bin"/>
    <property type="match status" value="1"/>
</dbReference>
<dbReference type="Proteomes" id="UP000309033">
    <property type="component" value="Unassembled WGS sequence"/>
</dbReference>
<comment type="subunit">
    <text evidence="4">Homodimer. Part of the ribosomal stalk of the 50S ribosomal subunit. Forms a multimeric L10(L12)X complex, where L10 forms an elongated spine to which 2 to 4 L12 dimers bind in a sequential fashion. Binds GTP-bound translation factors.</text>
</comment>
<dbReference type="SUPFAM" id="SSF54736">
    <property type="entry name" value="ClpS-like"/>
    <property type="match status" value="1"/>
</dbReference>
<evidence type="ECO:0000256" key="1">
    <source>
        <dbReference type="ARBA" id="ARBA00007197"/>
    </source>
</evidence>
<reference evidence="7" key="1">
    <citation type="submission" date="2019-05" db="EMBL/GenBank/DDBJ databases">
        <title>Isolation, diversity and antifungal activity of Actinobacteria from wheat.</title>
        <authorList>
            <person name="Yu B."/>
        </authorList>
    </citation>
    <scope>NUCLEOTIDE SEQUENCE [LARGE SCALE GENOMIC DNA]</scope>
    <source>
        <strain evidence="7">NEAU-HEGS1-5</strain>
    </source>
</reference>
<evidence type="ECO:0000256" key="2">
    <source>
        <dbReference type="ARBA" id="ARBA00022980"/>
    </source>
</evidence>
<dbReference type="Pfam" id="PF16320">
    <property type="entry name" value="Ribosomal_L12_N"/>
    <property type="match status" value="1"/>
</dbReference>
<dbReference type="FunFam" id="3.30.1390.10:FF:000001">
    <property type="entry name" value="50S ribosomal protein L7/L12"/>
    <property type="match status" value="1"/>
</dbReference>
<dbReference type="EMBL" id="VANP01000003">
    <property type="protein sequence ID" value="TLP62358.1"/>
    <property type="molecule type" value="Genomic_DNA"/>
</dbReference>
<name>A0A5R8Z975_9ACTN</name>
<comment type="caution">
    <text evidence="7">The sequence shown here is derived from an EMBL/GenBank/DDBJ whole genome shotgun (WGS) entry which is preliminary data.</text>
</comment>
<dbReference type="GO" id="GO:0003735">
    <property type="term" value="F:structural constituent of ribosome"/>
    <property type="evidence" value="ECO:0007669"/>
    <property type="project" value="InterPro"/>
</dbReference>
<organism evidence="7 8">
    <name type="scientific">Microbispora triticiradicis</name>
    <dbReference type="NCBI Taxonomy" id="2200763"/>
    <lineage>
        <taxon>Bacteria</taxon>
        <taxon>Bacillati</taxon>
        <taxon>Actinomycetota</taxon>
        <taxon>Actinomycetes</taxon>
        <taxon>Streptosporangiales</taxon>
        <taxon>Streptosporangiaceae</taxon>
        <taxon>Microbispora</taxon>
    </lineage>
</organism>
<dbReference type="GO" id="GO:0006412">
    <property type="term" value="P:translation"/>
    <property type="evidence" value="ECO:0007669"/>
    <property type="project" value="UniProtKB-UniRule"/>
</dbReference>
<feature type="domain" description="Large ribosomal subunit protein bL12 C-terminal" evidence="5">
    <location>
        <begin position="64"/>
        <end position="131"/>
    </location>
</feature>
<dbReference type="GO" id="GO:0003729">
    <property type="term" value="F:mRNA binding"/>
    <property type="evidence" value="ECO:0007669"/>
    <property type="project" value="TreeGrafter"/>
</dbReference>
<keyword evidence="8" id="KW-1185">Reference proteome</keyword>
<dbReference type="NCBIfam" id="TIGR00855">
    <property type="entry name" value="L12"/>
    <property type="match status" value="1"/>
</dbReference>
<dbReference type="PANTHER" id="PTHR45987">
    <property type="entry name" value="39S RIBOSOMAL PROTEIN L12"/>
    <property type="match status" value="1"/>
</dbReference>
<sequence>MAKLSTDELLETFKEMTLLELSDFVKVFEETFDVKAAAPVAVAAAPAAGGAGAAAEEAEEQDEFDVILEAAGDKKIQVIKEIRALTSLGLKEAKDLVDGAPKPVFDGKVNKEQAEKAKAALEGAGATVTVK</sequence>
<dbReference type="FunFam" id="1.20.5.710:FF:000005">
    <property type="entry name" value="50S ribosomal protein L7/L12"/>
    <property type="match status" value="1"/>
</dbReference>
<dbReference type="AlphaFoldDB" id="A0A5R8Z975"/>
<evidence type="ECO:0000256" key="3">
    <source>
        <dbReference type="ARBA" id="ARBA00023274"/>
    </source>
</evidence>
<feature type="domain" description="Large ribosomal subunit protein bL12 oligomerization" evidence="6">
    <location>
        <begin position="6"/>
        <end position="51"/>
    </location>
</feature>